<gene>
    <name evidence="2" type="ORF">TVAG_127990</name>
</gene>
<feature type="transmembrane region" description="Helical" evidence="1">
    <location>
        <begin position="102"/>
        <end position="123"/>
    </location>
</feature>
<reference evidence="2" key="1">
    <citation type="submission" date="2006-10" db="EMBL/GenBank/DDBJ databases">
        <authorList>
            <person name="Amadeo P."/>
            <person name="Zhao Q."/>
            <person name="Wortman J."/>
            <person name="Fraser-Liggett C."/>
            <person name="Carlton J."/>
        </authorList>
    </citation>
    <scope>NUCLEOTIDE SEQUENCE</scope>
    <source>
        <strain evidence="2">G3</strain>
    </source>
</reference>
<dbReference type="InParanoid" id="A2EBG0"/>
<keyword evidence="1" id="KW-1133">Transmembrane helix</keyword>
<dbReference type="VEuPathDB" id="TrichDB:TVAGG3_0406700"/>
<keyword evidence="1" id="KW-0812">Transmembrane</keyword>
<dbReference type="VEuPathDB" id="TrichDB:TVAG_127990"/>
<name>A2EBG0_TRIV3</name>
<keyword evidence="1" id="KW-0472">Membrane</keyword>
<dbReference type="AlphaFoldDB" id="A2EBG0"/>
<dbReference type="EMBL" id="DS113346">
    <property type="protein sequence ID" value="EAY09990.1"/>
    <property type="molecule type" value="Genomic_DNA"/>
</dbReference>
<reference evidence="2" key="2">
    <citation type="journal article" date="2007" name="Science">
        <title>Draft genome sequence of the sexually transmitted pathogen Trichomonas vaginalis.</title>
        <authorList>
            <person name="Carlton J.M."/>
            <person name="Hirt R.P."/>
            <person name="Silva J.C."/>
            <person name="Delcher A.L."/>
            <person name="Schatz M."/>
            <person name="Zhao Q."/>
            <person name="Wortman J.R."/>
            <person name="Bidwell S.L."/>
            <person name="Alsmark U.C.M."/>
            <person name="Besteiro S."/>
            <person name="Sicheritz-Ponten T."/>
            <person name="Noel C.J."/>
            <person name="Dacks J.B."/>
            <person name="Foster P.G."/>
            <person name="Simillion C."/>
            <person name="Van de Peer Y."/>
            <person name="Miranda-Saavedra D."/>
            <person name="Barton G.J."/>
            <person name="Westrop G.D."/>
            <person name="Mueller S."/>
            <person name="Dessi D."/>
            <person name="Fiori P.L."/>
            <person name="Ren Q."/>
            <person name="Paulsen I."/>
            <person name="Zhang H."/>
            <person name="Bastida-Corcuera F.D."/>
            <person name="Simoes-Barbosa A."/>
            <person name="Brown M.T."/>
            <person name="Hayes R.D."/>
            <person name="Mukherjee M."/>
            <person name="Okumura C.Y."/>
            <person name="Schneider R."/>
            <person name="Smith A.J."/>
            <person name="Vanacova S."/>
            <person name="Villalvazo M."/>
            <person name="Haas B.J."/>
            <person name="Pertea M."/>
            <person name="Feldblyum T.V."/>
            <person name="Utterback T.R."/>
            <person name="Shu C.L."/>
            <person name="Osoegawa K."/>
            <person name="de Jong P.J."/>
            <person name="Hrdy I."/>
            <person name="Horvathova L."/>
            <person name="Zubacova Z."/>
            <person name="Dolezal P."/>
            <person name="Malik S.B."/>
            <person name="Logsdon J.M. Jr."/>
            <person name="Henze K."/>
            <person name="Gupta A."/>
            <person name="Wang C.C."/>
            <person name="Dunne R.L."/>
            <person name="Upcroft J.A."/>
            <person name="Upcroft P."/>
            <person name="White O."/>
            <person name="Salzberg S.L."/>
            <person name="Tang P."/>
            <person name="Chiu C.-H."/>
            <person name="Lee Y.-S."/>
            <person name="Embley T.M."/>
            <person name="Coombs G.H."/>
            <person name="Mottram J.C."/>
            <person name="Tachezy J."/>
            <person name="Fraser-Liggett C.M."/>
            <person name="Johnson P.J."/>
        </authorList>
    </citation>
    <scope>NUCLEOTIDE SEQUENCE [LARGE SCALE GENOMIC DNA]</scope>
    <source>
        <strain evidence="2">G3</strain>
    </source>
</reference>
<organism evidence="2 3">
    <name type="scientific">Trichomonas vaginalis (strain ATCC PRA-98 / G3)</name>
    <dbReference type="NCBI Taxonomy" id="412133"/>
    <lineage>
        <taxon>Eukaryota</taxon>
        <taxon>Metamonada</taxon>
        <taxon>Parabasalia</taxon>
        <taxon>Trichomonadida</taxon>
        <taxon>Trichomonadidae</taxon>
        <taxon>Trichomonas</taxon>
    </lineage>
</organism>
<protein>
    <submittedName>
        <fullName evidence="2">Uncharacterized protein</fullName>
    </submittedName>
</protein>
<dbReference type="Proteomes" id="UP000001542">
    <property type="component" value="Unassembled WGS sequence"/>
</dbReference>
<feature type="transmembrane region" description="Helical" evidence="1">
    <location>
        <begin position="38"/>
        <end position="58"/>
    </location>
</feature>
<proteinExistence type="predicted"/>
<evidence type="ECO:0000313" key="2">
    <source>
        <dbReference type="EMBL" id="EAY09990.1"/>
    </source>
</evidence>
<sequence>MNIQDRFIIFNRNIKRSPKPIYRVIKAILKFIDYFGGFYTNIITSFFIFLYCLFSKIFRRQDFKHSKLEVKTFHKAVLHFVGNYTAKFIVPLFKKCRIQPEAAYYVLYWIDMVLSTFTTYHLFSSIYSVIKMAIENNVFSLTRESFVKLIDFSSKVNQARKESDSLKEFTKNMKDMKGVKGPKELQKGIKSAAKGNKIYKKSVAKLLEEFDNIQESFNEIMQIIRTDIRMDPLKSHISIIFESLGKCSKQIYTIIASAHTSFVIVTSKLWKFVLANVKPEMPKAMSKIWKKMYIRVIRNINSDVMKDYAVDQAQDFIWAVFPKTADLSPMQVWSIIVMSHRRKYGLRTHKCPHCDKFVPNEFSDCQQYRDWLKANNYKDINFE</sequence>
<dbReference type="KEGG" id="tva:4767921"/>
<keyword evidence="3" id="KW-1185">Reference proteome</keyword>
<evidence type="ECO:0000256" key="1">
    <source>
        <dbReference type="SAM" id="Phobius"/>
    </source>
</evidence>
<dbReference type="RefSeq" id="XP_001322213.1">
    <property type="nucleotide sequence ID" value="XM_001322178.1"/>
</dbReference>
<dbReference type="SMR" id="A2EBG0"/>
<accession>A2EBG0</accession>
<evidence type="ECO:0000313" key="3">
    <source>
        <dbReference type="Proteomes" id="UP000001542"/>
    </source>
</evidence>